<keyword evidence="1" id="KW-1133">Transmembrane helix</keyword>
<keyword evidence="1" id="KW-0472">Membrane</keyword>
<evidence type="ECO:0000313" key="3">
    <source>
        <dbReference type="EMBL" id="HIV26723.1"/>
    </source>
</evidence>
<keyword evidence="1" id="KW-0812">Transmembrane</keyword>
<dbReference type="SUPFAM" id="SSF48726">
    <property type="entry name" value="Immunoglobulin"/>
    <property type="match status" value="1"/>
</dbReference>
<dbReference type="InterPro" id="IPR013783">
    <property type="entry name" value="Ig-like_fold"/>
</dbReference>
<organism evidence="3 4">
    <name type="scientific">Candidatus Ornithocaccomicrobium faecavium</name>
    <dbReference type="NCBI Taxonomy" id="2840890"/>
    <lineage>
        <taxon>Bacteria</taxon>
        <taxon>Bacillati</taxon>
        <taxon>Bacillota</taxon>
        <taxon>Clostridia</taxon>
        <taxon>Candidatus Ornithocaccomicrobium</taxon>
    </lineage>
</organism>
<name>A0A9D1P708_9FIRM</name>
<protein>
    <submittedName>
        <fullName evidence="3">Immunoglobulin domain-containing protein</fullName>
    </submittedName>
</protein>
<feature type="transmembrane region" description="Helical" evidence="1">
    <location>
        <begin position="134"/>
        <end position="154"/>
    </location>
</feature>
<gene>
    <name evidence="3" type="ORF">IAA64_02035</name>
</gene>
<proteinExistence type="predicted"/>
<dbReference type="InterPro" id="IPR036179">
    <property type="entry name" value="Ig-like_dom_sf"/>
</dbReference>
<dbReference type="SMART" id="SM00409">
    <property type="entry name" value="IG"/>
    <property type="match status" value="1"/>
</dbReference>
<evidence type="ECO:0000259" key="2">
    <source>
        <dbReference type="SMART" id="SM00409"/>
    </source>
</evidence>
<reference evidence="3" key="1">
    <citation type="submission" date="2020-10" db="EMBL/GenBank/DDBJ databases">
        <authorList>
            <person name="Gilroy R."/>
        </authorList>
    </citation>
    <scope>NUCLEOTIDE SEQUENCE</scope>
    <source>
        <strain evidence="3">CHK183-6373</strain>
    </source>
</reference>
<evidence type="ECO:0000256" key="1">
    <source>
        <dbReference type="SAM" id="Phobius"/>
    </source>
</evidence>
<dbReference type="EMBL" id="DVOT01000038">
    <property type="protein sequence ID" value="HIV26723.1"/>
    <property type="molecule type" value="Genomic_DNA"/>
</dbReference>
<reference evidence="3" key="2">
    <citation type="journal article" date="2021" name="PeerJ">
        <title>Extensive microbial diversity within the chicken gut microbiome revealed by metagenomics and culture.</title>
        <authorList>
            <person name="Gilroy R."/>
            <person name="Ravi A."/>
            <person name="Getino M."/>
            <person name="Pursley I."/>
            <person name="Horton D.L."/>
            <person name="Alikhan N.F."/>
            <person name="Baker D."/>
            <person name="Gharbi K."/>
            <person name="Hall N."/>
            <person name="Watson M."/>
            <person name="Adriaenssens E.M."/>
            <person name="Foster-Nyarko E."/>
            <person name="Jarju S."/>
            <person name="Secka A."/>
            <person name="Antonio M."/>
            <person name="Oren A."/>
            <person name="Chaudhuri R.R."/>
            <person name="La Ragione R."/>
            <person name="Hildebrand F."/>
            <person name="Pallen M.J."/>
        </authorList>
    </citation>
    <scope>NUCLEOTIDE SEQUENCE</scope>
    <source>
        <strain evidence="3">CHK183-6373</strain>
    </source>
</reference>
<dbReference type="AlphaFoldDB" id="A0A9D1P708"/>
<accession>A0A9D1P708</accession>
<evidence type="ECO:0000313" key="4">
    <source>
        <dbReference type="Proteomes" id="UP000886884"/>
    </source>
</evidence>
<dbReference type="Gene3D" id="2.60.40.10">
    <property type="entry name" value="Immunoglobulins"/>
    <property type="match status" value="1"/>
</dbReference>
<dbReference type="InterPro" id="IPR003599">
    <property type="entry name" value="Ig_sub"/>
</dbReference>
<comment type="caution">
    <text evidence="3">The sequence shown here is derived from an EMBL/GenBank/DDBJ whole genome shotgun (WGS) entry which is preliminary data.</text>
</comment>
<dbReference type="Proteomes" id="UP000886884">
    <property type="component" value="Unassembled WGS sequence"/>
</dbReference>
<feature type="domain" description="Immunoglobulin" evidence="2">
    <location>
        <begin position="42"/>
        <end position="119"/>
    </location>
</feature>
<sequence>MYKRIGTWAALLMVLALVFAPMGLAEGNVVQAYLTLRKTMITQDSVLNIGEDLSMEATVEGVVPAVYQWYFNNEPIAGANHRVYNIVNAQLEDAGTYRMDAFDESGKMLLSVDVAVRVIDPNAVPESGDSSLPLSTACALLAGAVALLGIAAVAKRRCAA</sequence>